<sequence>MVLFNYLWLFFGLVVVPISATEATETTTAHDSTATTNSLLKIWDIDDGCESEIDYIEDSMSIALEIVTAAHEALEFVSRPIPDEEIDRTGRNRWVSIYKCCMGFFGFEPTENENYFNEVKAHFAKMKKTIPADQNDPAHGYIYELRDLPNAKPKMMCGDATGAEKWKWYSVTDTLPGEHEPISSMKKYEEISFEYPGAWVYDHRLVWAHNEDEKPILCPHTRLAAVLWDKDIVVICDEMFYGQAKAVKSPREWKKSGIVAGAQLNDYHQDHLSVVLVHELCHWFGGAVRNKEGMPAPIFDDQTALDGDGRPIYRYQHRDIAFNIEPSHEDAISNGYERVLAYGADKVWSLARCSKKRIKQYCGPKKGTKNADSLALFALAMYYDQWDWSHSALARIPGSKKRPGEEQGGREW</sequence>
<organism evidence="2 3">
    <name type="scientific">Fusarium beomiforme</name>
    <dbReference type="NCBI Taxonomy" id="44412"/>
    <lineage>
        <taxon>Eukaryota</taxon>
        <taxon>Fungi</taxon>
        <taxon>Dikarya</taxon>
        <taxon>Ascomycota</taxon>
        <taxon>Pezizomycotina</taxon>
        <taxon>Sordariomycetes</taxon>
        <taxon>Hypocreomycetidae</taxon>
        <taxon>Hypocreales</taxon>
        <taxon>Nectriaceae</taxon>
        <taxon>Fusarium</taxon>
        <taxon>Fusarium burgessii species complex</taxon>
    </lineage>
</organism>
<dbReference type="AlphaFoldDB" id="A0A9P5DUR1"/>
<gene>
    <name evidence="2" type="ORF">FBEOM_10666</name>
</gene>
<proteinExistence type="predicted"/>
<evidence type="ECO:0008006" key="4">
    <source>
        <dbReference type="Google" id="ProtNLM"/>
    </source>
</evidence>
<dbReference type="OrthoDB" id="515692at2759"/>
<accession>A0A9P5DUR1</accession>
<comment type="caution">
    <text evidence="2">The sequence shown here is derived from an EMBL/GenBank/DDBJ whole genome shotgun (WGS) entry which is preliminary data.</text>
</comment>
<reference evidence="2" key="2">
    <citation type="submission" date="2020-02" db="EMBL/GenBank/DDBJ databases">
        <title>Identification and distribution of gene clusters putatively required for synthesis of sphingolipid metabolism inhibitors in phylogenetically diverse species of the filamentous fungus Fusarium.</title>
        <authorList>
            <person name="Kim H.-S."/>
            <person name="Busman M."/>
            <person name="Brown D.W."/>
            <person name="Divon H."/>
            <person name="Uhlig S."/>
            <person name="Proctor R.H."/>
        </authorList>
    </citation>
    <scope>NUCLEOTIDE SEQUENCE</scope>
    <source>
        <strain evidence="2">NRRL 25174</strain>
    </source>
</reference>
<feature type="signal peptide" evidence="1">
    <location>
        <begin position="1"/>
        <end position="23"/>
    </location>
</feature>
<evidence type="ECO:0000313" key="2">
    <source>
        <dbReference type="EMBL" id="KAF4335489.1"/>
    </source>
</evidence>
<dbReference type="EMBL" id="PVQB02000557">
    <property type="protein sequence ID" value="KAF4335489.1"/>
    <property type="molecule type" value="Genomic_DNA"/>
</dbReference>
<feature type="chain" id="PRO_5040310353" description="Metalloproteases (Zincins), catalytic" evidence="1">
    <location>
        <begin position="24"/>
        <end position="412"/>
    </location>
</feature>
<reference evidence="2" key="1">
    <citation type="journal article" date="2017" name="Mycologia">
        <title>Fusarium algeriense, sp. nov., a novel toxigenic crown rot pathogen of durum wheat from Algeria is nested in the Fusarium burgessii species complex.</title>
        <authorList>
            <person name="Laraba I."/>
            <person name="Keddad A."/>
            <person name="Boureghda H."/>
            <person name="Abdallah N."/>
            <person name="Vaughan M.M."/>
            <person name="Proctor R.H."/>
            <person name="Busman M."/>
            <person name="O'Donnell K."/>
        </authorList>
    </citation>
    <scope>NUCLEOTIDE SEQUENCE</scope>
    <source>
        <strain evidence="2">NRRL 25174</strain>
    </source>
</reference>
<evidence type="ECO:0000313" key="3">
    <source>
        <dbReference type="Proteomes" id="UP000730481"/>
    </source>
</evidence>
<keyword evidence="3" id="KW-1185">Reference proteome</keyword>
<dbReference type="Proteomes" id="UP000730481">
    <property type="component" value="Unassembled WGS sequence"/>
</dbReference>
<protein>
    <recommendedName>
        <fullName evidence="4">Metalloproteases (Zincins), catalytic</fullName>
    </recommendedName>
</protein>
<dbReference type="GO" id="GO:0008237">
    <property type="term" value="F:metallopeptidase activity"/>
    <property type="evidence" value="ECO:0007669"/>
    <property type="project" value="InterPro"/>
</dbReference>
<dbReference type="InterPro" id="IPR024079">
    <property type="entry name" value="MetalloPept_cat_dom_sf"/>
</dbReference>
<evidence type="ECO:0000256" key="1">
    <source>
        <dbReference type="SAM" id="SignalP"/>
    </source>
</evidence>
<keyword evidence="1" id="KW-0732">Signal</keyword>
<name>A0A9P5DUR1_9HYPO</name>
<dbReference type="Gene3D" id="3.40.390.10">
    <property type="entry name" value="Collagenase (Catalytic Domain)"/>
    <property type="match status" value="1"/>
</dbReference>